<dbReference type="EMBL" id="JAHHHN010000033">
    <property type="protein sequence ID" value="MBW4565237.1"/>
    <property type="molecule type" value="Genomic_DNA"/>
</dbReference>
<dbReference type="AlphaFoldDB" id="A0A951Q4M3"/>
<dbReference type="Proteomes" id="UP000715781">
    <property type="component" value="Unassembled WGS sequence"/>
</dbReference>
<dbReference type="InterPro" id="IPR014951">
    <property type="entry name" value="DUF1822"/>
</dbReference>
<comment type="caution">
    <text evidence="1">The sequence shown here is derived from an EMBL/GenBank/DDBJ whole genome shotgun (WGS) entry which is preliminary data.</text>
</comment>
<protein>
    <submittedName>
        <fullName evidence="1">DUF1822 family protein</fullName>
    </submittedName>
</protein>
<organism evidence="1 2">
    <name type="scientific">Mojavia pulchra JT2-VF2</name>
    <dbReference type="NCBI Taxonomy" id="287848"/>
    <lineage>
        <taxon>Bacteria</taxon>
        <taxon>Bacillati</taxon>
        <taxon>Cyanobacteriota</taxon>
        <taxon>Cyanophyceae</taxon>
        <taxon>Nostocales</taxon>
        <taxon>Nostocaceae</taxon>
    </lineage>
</organism>
<evidence type="ECO:0000313" key="1">
    <source>
        <dbReference type="EMBL" id="MBW4565237.1"/>
    </source>
</evidence>
<proteinExistence type="predicted"/>
<evidence type="ECO:0000313" key="2">
    <source>
        <dbReference type="Proteomes" id="UP000715781"/>
    </source>
</evidence>
<reference evidence="1" key="1">
    <citation type="submission" date="2021-05" db="EMBL/GenBank/DDBJ databases">
        <authorList>
            <person name="Pietrasiak N."/>
            <person name="Ward R."/>
            <person name="Stajich J.E."/>
            <person name="Kurbessoian T."/>
        </authorList>
    </citation>
    <scope>NUCLEOTIDE SEQUENCE</scope>
    <source>
        <strain evidence="1">JT2-VF2</strain>
    </source>
</reference>
<dbReference type="Pfam" id="PF08852">
    <property type="entry name" value="DUF1822"/>
    <property type="match status" value="1"/>
</dbReference>
<accession>A0A951Q4M3</accession>
<sequence length="387" mass="43411">MTEFTFANPSDLILEIPTTSQNRAVIQSPSFSNPTSRYQGYLNELCLSAVLPWLQEDFAPQAKVWPNSTALPSFWELVNGTAITINATRIILVPSETIDCSELRVPQEWIDLPSWAGDYYLAVQVESDEGYIKVWGYSTHEQLKNRGSYDAGDRTYTLDATDIINDISVLAVTQELCPQEATRSVISPLPTLSQPQAQNLITRLGNPEILTPRLAIPFQVWGGLIEHGGWRKSLYQQRLGQTEQWSVLQWLRSGVSQAAETIGWGRLNMQLSFAGGRGVEERQSQAILSRQLAIAGQTYELLVIPQGEPDAPIWRFELRNTIVGAAIPGGFKLRLLTEDLQPFPNNEDIATTAVELLFVEVALEPREGIVWEIEPLPENYDREILKF</sequence>
<gene>
    <name evidence="1" type="ORF">KME32_29965</name>
</gene>
<reference evidence="1" key="2">
    <citation type="journal article" date="2022" name="Microbiol. Resour. Announc.">
        <title>Metagenome Sequencing to Explore Phylogenomics of Terrestrial Cyanobacteria.</title>
        <authorList>
            <person name="Ward R.D."/>
            <person name="Stajich J.E."/>
            <person name="Johansen J.R."/>
            <person name="Huntemann M."/>
            <person name="Clum A."/>
            <person name="Foster B."/>
            <person name="Foster B."/>
            <person name="Roux S."/>
            <person name="Palaniappan K."/>
            <person name="Varghese N."/>
            <person name="Mukherjee S."/>
            <person name="Reddy T.B.K."/>
            <person name="Daum C."/>
            <person name="Copeland A."/>
            <person name="Chen I.A."/>
            <person name="Ivanova N.N."/>
            <person name="Kyrpides N.C."/>
            <person name="Shapiro N."/>
            <person name="Eloe-Fadrosh E.A."/>
            <person name="Pietrasiak N."/>
        </authorList>
    </citation>
    <scope>NUCLEOTIDE SEQUENCE</scope>
    <source>
        <strain evidence="1">JT2-VF2</strain>
    </source>
</reference>
<name>A0A951Q4M3_9NOST</name>